<feature type="binding site" evidence="6">
    <location>
        <position position="198"/>
    </location>
    <ligand>
        <name>NADP(+)</name>
        <dbReference type="ChEBI" id="CHEBI:58349"/>
    </ligand>
</feature>
<gene>
    <name evidence="4" type="ORF">EF806_00730</name>
</gene>
<evidence type="ECO:0000256" key="1">
    <source>
        <dbReference type="ARBA" id="ARBA00006484"/>
    </source>
</evidence>
<dbReference type="PANTHER" id="PTHR42879">
    <property type="entry name" value="3-OXOACYL-(ACYL-CARRIER-PROTEIN) REDUCTASE"/>
    <property type="match status" value="1"/>
</dbReference>
<feature type="binding site" evidence="6">
    <location>
        <position position="38"/>
    </location>
    <ligand>
        <name>NADP(+)</name>
        <dbReference type="ChEBI" id="CHEBI:58349"/>
    </ligand>
</feature>
<evidence type="ECO:0000313" key="5">
    <source>
        <dbReference type="Proteomes" id="UP000317158"/>
    </source>
</evidence>
<dbReference type="FunFam" id="3.40.50.720:FF:000173">
    <property type="entry name" value="3-oxoacyl-[acyl-carrier protein] reductase"/>
    <property type="match status" value="1"/>
</dbReference>
<feature type="binding site" evidence="6">
    <location>
        <position position="199"/>
    </location>
    <ligand>
        <name>NADP(+)</name>
        <dbReference type="ChEBI" id="CHEBI:58349"/>
    </ligand>
</feature>
<dbReference type="PRINTS" id="PR00081">
    <property type="entry name" value="GDHRDH"/>
</dbReference>
<dbReference type="PRINTS" id="PR00080">
    <property type="entry name" value="SDRFAMILY"/>
</dbReference>
<feature type="binding site" evidence="6">
    <location>
        <position position="17"/>
    </location>
    <ligand>
        <name>NADP(+)</name>
        <dbReference type="ChEBI" id="CHEBI:58349"/>
    </ligand>
</feature>
<dbReference type="AlphaFoldDB" id="A0A520KTT2"/>
<keyword evidence="6" id="KW-0002">3D-structure</keyword>
<dbReference type="Gene3D" id="3.40.50.720">
    <property type="entry name" value="NAD(P)-binding Rossmann-like Domain"/>
    <property type="match status" value="1"/>
</dbReference>
<comment type="similarity">
    <text evidence="1 3">Belongs to the short-chain dehydrogenases/reductases (SDR) family.</text>
</comment>
<feature type="binding site" evidence="6">
    <location>
        <position position="190"/>
    </location>
    <ligand>
        <name>NADP(+)</name>
        <dbReference type="ChEBI" id="CHEBI:58349"/>
    </ligand>
</feature>
<dbReference type="InterPro" id="IPR002347">
    <property type="entry name" value="SDR_fam"/>
</dbReference>
<protein>
    <submittedName>
        <fullName evidence="4">3-oxoacyl-ACP reductase FabG</fullName>
    </submittedName>
</protein>
<feature type="binding site" evidence="6">
    <location>
        <position position="161"/>
    </location>
    <ligand>
        <name>NADP(+)</name>
        <dbReference type="ChEBI" id="CHEBI:58349"/>
    </ligand>
</feature>
<name>A0A520KTT2_METT2</name>
<reference evidence="4 5" key="1">
    <citation type="journal article" date="2019" name="Nat. Microbiol.">
        <title>Wide diversity of methane and short-chain alkane metabolisms in uncultured archaea.</title>
        <authorList>
            <person name="Borrel G."/>
            <person name="Adam P.S."/>
            <person name="McKay L.J."/>
            <person name="Chen L.X."/>
            <person name="Sierra-Garcia I.N."/>
            <person name="Sieber C.M."/>
            <person name="Letourneur Q."/>
            <person name="Ghozlane A."/>
            <person name="Andersen G.L."/>
            <person name="Li W.J."/>
            <person name="Hallam S.J."/>
            <person name="Muyzer G."/>
            <person name="de Oliveira V.M."/>
            <person name="Inskeep W.P."/>
            <person name="Banfield J.F."/>
            <person name="Gribaldo S."/>
        </authorList>
    </citation>
    <scope>NUCLEOTIDE SEQUENCE [LARGE SCALE GENOMIC DNA]</scope>
    <source>
        <strain evidence="4">NM1a</strain>
    </source>
</reference>
<feature type="binding site" evidence="6">
    <location>
        <position position="92"/>
    </location>
    <ligand>
        <name>NADP(+)</name>
        <dbReference type="ChEBI" id="CHEBI:58349"/>
    </ligand>
</feature>
<dbReference type="InterPro" id="IPR020904">
    <property type="entry name" value="Sc_DH/Rdtase_CS"/>
</dbReference>
<comment type="caution">
    <text evidence="4">The sequence shown here is derived from an EMBL/GenBank/DDBJ whole genome shotgun (WGS) entry which is preliminary data.</text>
</comment>
<accession>A0A520KTT2</accession>
<dbReference type="InterPro" id="IPR036291">
    <property type="entry name" value="NAD(P)-bd_dom_sf"/>
</dbReference>
<dbReference type="EMBL" id="RXIF01000002">
    <property type="protein sequence ID" value="RZN65450.1"/>
    <property type="molecule type" value="Genomic_DNA"/>
</dbReference>
<feature type="binding site" evidence="6">
    <location>
        <position position="195"/>
    </location>
    <ligand>
        <name>NADP(+)</name>
        <dbReference type="ChEBI" id="CHEBI:58349"/>
    </ligand>
</feature>
<dbReference type="GO" id="GO:0000166">
    <property type="term" value="F:nucleotide binding"/>
    <property type="evidence" value="ECO:0007669"/>
    <property type="project" value="UniProtKB-KW"/>
</dbReference>
<feature type="binding site" evidence="6">
    <location>
        <position position="39"/>
    </location>
    <ligand>
        <name>NADP(+)</name>
        <dbReference type="ChEBI" id="CHEBI:58349"/>
    </ligand>
</feature>
<dbReference type="Pfam" id="PF00106">
    <property type="entry name" value="adh_short"/>
    <property type="match status" value="1"/>
</dbReference>
<dbReference type="SMR" id="A0A520KTT2"/>
<dbReference type="Proteomes" id="UP000317158">
    <property type="component" value="Unassembled WGS sequence"/>
</dbReference>
<feature type="binding site" evidence="6">
    <location>
        <position position="37"/>
    </location>
    <ligand>
        <name>NADP(+)</name>
        <dbReference type="ChEBI" id="CHEBI:58349"/>
    </ligand>
</feature>
<dbReference type="InterPro" id="IPR050259">
    <property type="entry name" value="SDR"/>
</dbReference>
<feature type="binding site" evidence="6">
    <location>
        <position position="64"/>
    </location>
    <ligand>
        <name>NADP(+)</name>
        <dbReference type="ChEBI" id="CHEBI:58349"/>
    </ligand>
</feature>
<evidence type="ECO:0000313" key="4">
    <source>
        <dbReference type="EMBL" id="RZN65450.1"/>
    </source>
</evidence>
<dbReference type="GO" id="GO:0016491">
    <property type="term" value="F:oxidoreductase activity"/>
    <property type="evidence" value="ECO:0007669"/>
    <property type="project" value="UniProtKB-KW"/>
</dbReference>
<feature type="binding site" evidence="6">
    <location>
        <position position="63"/>
    </location>
    <ligand>
        <name>NADP(+)</name>
        <dbReference type="ChEBI" id="CHEBI:58349"/>
    </ligand>
</feature>
<keyword evidence="6" id="KW-0547">Nucleotide-binding</keyword>
<dbReference type="PANTHER" id="PTHR42879:SF2">
    <property type="entry name" value="3-OXOACYL-[ACYL-CARRIER-PROTEIN] REDUCTASE FABG"/>
    <property type="match status" value="1"/>
</dbReference>
<feature type="binding site" evidence="6">
    <location>
        <position position="14"/>
    </location>
    <ligand>
        <name>NADP(+)</name>
        <dbReference type="ChEBI" id="CHEBI:58349"/>
    </ligand>
</feature>
<keyword evidence="2" id="KW-0560">Oxidoreductase</keyword>
<organism evidence="4 5">
    <name type="scientific">Methanoliparum thermophilum</name>
    <dbReference type="NCBI Taxonomy" id="2491083"/>
    <lineage>
        <taxon>Archaea</taxon>
        <taxon>Methanobacteriati</taxon>
        <taxon>Methanobacteriota</taxon>
        <taxon>Candidatus Methanoliparia</taxon>
        <taxon>Candidatus Methanoliparales</taxon>
        <taxon>Candidatus Methanoliparaceae</taxon>
        <taxon>Candidatus Methanoliparum</taxon>
    </lineage>
</organism>
<dbReference type="PROSITE" id="PS00061">
    <property type="entry name" value="ADH_SHORT"/>
    <property type="match status" value="1"/>
</dbReference>
<evidence type="ECO:0007829" key="6">
    <source>
        <dbReference type="PDB" id="7X5J"/>
    </source>
</evidence>
<sequence length="257" mass="27274">MSLQKRVALVTGGSGGLGRVHALTLAQNGADVAVTGNRNIDKAESVANEIRALGRKALAIKVDVSNEDEVNEGVEKIKKELGSVDILVNNAASGIVRATLIEKTAKEDWDQDLRVNLTGAFNCIKAVIPDMKKNNWGRIINISSVTGTMGGSGQCSYATTKAGLIGLTKTVALEGARYNITCNALVLGVFGGRGREDSSFYDVAEPFRERIIKRTAMRRPGDPKELSNVLAFLASDEASYVTGDAIVVGGGIDLFTF</sequence>
<feature type="binding site" evidence="6">
    <location>
        <position position="157"/>
    </location>
    <ligand>
        <name>NADP(+)</name>
        <dbReference type="ChEBI" id="CHEBI:58349"/>
    </ligand>
</feature>
<proteinExistence type="evidence at protein level"/>
<evidence type="ECO:0000256" key="2">
    <source>
        <dbReference type="ARBA" id="ARBA00023002"/>
    </source>
</evidence>
<dbReference type="SUPFAM" id="SSF51735">
    <property type="entry name" value="NAD(P)-binding Rossmann-fold domains"/>
    <property type="match status" value="1"/>
</dbReference>
<dbReference type="PDB" id="7X5J">
    <property type="method" value="X-ray"/>
    <property type="resolution" value="2.10 A"/>
    <property type="chains" value="A/B/C/D/E/F=1-257"/>
</dbReference>
<dbReference type="GO" id="GO:0032787">
    <property type="term" value="P:monocarboxylic acid metabolic process"/>
    <property type="evidence" value="ECO:0007669"/>
    <property type="project" value="UniProtKB-ARBA"/>
</dbReference>
<reference evidence="6" key="2">
    <citation type="submission" date="2022-03" db="PDB data bank">
        <title>ACP-dependent oxoacyl reductase.</title>
        <authorList>
            <person name="Wang S."/>
            <person name="Bai L."/>
        </authorList>
    </citation>
    <scope>X-RAY CRYSTALLOGRAPHY (2.10 ANGSTROMS) IN COMPLEX WITH NADP(+)</scope>
</reference>
<evidence type="ECO:0000256" key="3">
    <source>
        <dbReference type="RuleBase" id="RU000363"/>
    </source>
</evidence>